<protein>
    <recommendedName>
        <fullName evidence="3">BH3-interacting domain death agonist</fullName>
    </recommendedName>
</protein>
<name>A0ABN9MBR1_9NEOB</name>
<dbReference type="SUPFAM" id="SSF56854">
    <property type="entry name" value="Bcl-2 inhibitors of programmed cell death"/>
    <property type="match status" value="1"/>
</dbReference>
<organism evidence="9 10">
    <name type="scientific">Ranitomeya imitator</name>
    <name type="common">mimic poison frog</name>
    <dbReference type="NCBI Taxonomy" id="111125"/>
    <lineage>
        <taxon>Eukaryota</taxon>
        <taxon>Metazoa</taxon>
        <taxon>Chordata</taxon>
        <taxon>Craniata</taxon>
        <taxon>Vertebrata</taxon>
        <taxon>Euteleostomi</taxon>
        <taxon>Amphibia</taxon>
        <taxon>Batrachia</taxon>
        <taxon>Anura</taxon>
        <taxon>Neobatrachia</taxon>
        <taxon>Hyloidea</taxon>
        <taxon>Dendrobatidae</taxon>
        <taxon>Dendrobatinae</taxon>
        <taxon>Ranitomeya</taxon>
    </lineage>
</organism>
<evidence type="ECO:0000256" key="1">
    <source>
        <dbReference type="ARBA" id="ARBA00004294"/>
    </source>
</evidence>
<dbReference type="PANTHER" id="PTHR35447">
    <property type="entry name" value="BH3-INTERACTING DOMAIN DEATH AGONIST"/>
    <property type="match status" value="1"/>
</dbReference>
<sequence>MAALTDERDDSADRALCLHVGAGNSDLGHAHTTTPPTSLLMMSAELIFVSFLECQRIDDPDFKSELQSIVQSLNKDGDLETDSHGRLSFRYLETDGGSQPEVDEDLCRRIGAQLAQMGDRFEQEGTIKAEVVECLVNDILNNSLTEDRFADAVKRSMDNLPPGMDMEKATLAIAMSLTSKVGSNVPNLLHSCYSTALTFIRRNYRSCIDQLTTQG</sequence>
<evidence type="ECO:0000313" key="10">
    <source>
        <dbReference type="Proteomes" id="UP001176940"/>
    </source>
</evidence>
<keyword evidence="8" id="KW-0472">Membrane</keyword>
<evidence type="ECO:0000256" key="4">
    <source>
        <dbReference type="ARBA" id="ARBA00022490"/>
    </source>
</evidence>
<keyword evidence="4" id="KW-0963">Cytoplasm</keyword>
<dbReference type="Pfam" id="PF06393">
    <property type="entry name" value="BID"/>
    <property type="match status" value="1"/>
</dbReference>
<proteinExistence type="predicted"/>
<evidence type="ECO:0000256" key="5">
    <source>
        <dbReference type="ARBA" id="ARBA00022703"/>
    </source>
</evidence>
<dbReference type="Gene3D" id="1.10.437.10">
    <property type="entry name" value="Blc2-like"/>
    <property type="match status" value="1"/>
</dbReference>
<keyword evidence="6" id="KW-1000">Mitochondrion outer membrane</keyword>
<evidence type="ECO:0000256" key="7">
    <source>
        <dbReference type="ARBA" id="ARBA00023128"/>
    </source>
</evidence>
<evidence type="ECO:0000256" key="3">
    <source>
        <dbReference type="ARBA" id="ARBA00015802"/>
    </source>
</evidence>
<keyword evidence="5" id="KW-0053">Apoptosis</keyword>
<dbReference type="PANTHER" id="PTHR35447:SF1">
    <property type="entry name" value="BH3-INTERACTING DOMAIN DEATH AGONIST"/>
    <property type="match status" value="1"/>
</dbReference>
<accession>A0ABN9MBR1</accession>
<evidence type="ECO:0000256" key="8">
    <source>
        <dbReference type="ARBA" id="ARBA00023136"/>
    </source>
</evidence>
<evidence type="ECO:0000313" key="9">
    <source>
        <dbReference type="EMBL" id="CAJ0963008.1"/>
    </source>
</evidence>
<keyword evidence="7" id="KW-0496">Mitochondrion</keyword>
<evidence type="ECO:0000256" key="6">
    <source>
        <dbReference type="ARBA" id="ARBA00022787"/>
    </source>
</evidence>
<dbReference type="Proteomes" id="UP001176940">
    <property type="component" value="Unassembled WGS sequence"/>
</dbReference>
<comment type="caution">
    <text evidence="9">The sequence shown here is derived from an EMBL/GenBank/DDBJ whole genome shotgun (WGS) entry which is preliminary data.</text>
</comment>
<dbReference type="EMBL" id="CAUEEQ010056400">
    <property type="protein sequence ID" value="CAJ0963008.1"/>
    <property type="molecule type" value="Genomic_DNA"/>
</dbReference>
<comment type="subcellular location">
    <subcellularLocation>
        <location evidence="2">Cytoplasm</location>
    </subcellularLocation>
    <subcellularLocation>
        <location evidence="1">Mitochondrion outer membrane</location>
    </subcellularLocation>
</comment>
<dbReference type="InterPro" id="IPR036834">
    <property type="entry name" value="Bcl-2-like_sf"/>
</dbReference>
<reference evidence="9" key="1">
    <citation type="submission" date="2023-07" db="EMBL/GenBank/DDBJ databases">
        <authorList>
            <person name="Stuckert A."/>
        </authorList>
    </citation>
    <scope>NUCLEOTIDE SEQUENCE</scope>
</reference>
<evidence type="ECO:0000256" key="2">
    <source>
        <dbReference type="ARBA" id="ARBA00004496"/>
    </source>
</evidence>
<gene>
    <name evidence="9" type="ORF">RIMI_LOCUS18467476</name>
</gene>
<dbReference type="InterPro" id="IPR010479">
    <property type="entry name" value="BID"/>
</dbReference>
<keyword evidence="10" id="KW-1185">Reference proteome</keyword>